<reference evidence="1" key="2">
    <citation type="submission" date="2020-02" db="EMBL/GenBank/DDBJ databases">
        <authorList>
            <person name="Studholme D.J."/>
        </authorList>
    </citation>
    <scope>NUCLEOTIDE SEQUENCE</scope>
    <source>
        <strain evidence="1">00238/432</strain>
    </source>
</reference>
<dbReference type="Proteomes" id="UP000702964">
    <property type="component" value="Unassembled WGS sequence"/>
</dbReference>
<dbReference type="EMBL" id="AOFI03000010">
    <property type="protein sequence ID" value="KAF4325002.1"/>
    <property type="molecule type" value="Genomic_DNA"/>
</dbReference>
<dbReference type="SUPFAM" id="SSF56436">
    <property type="entry name" value="C-type lectin-like"/>
    <property type="match status" value="1"/>
</dbReference>
<evidence type="ECO:0000313" key="2">
    <source>
        <dbReference type="Proteomes" id="UP000702964"/>
    </source>
</evidence>
<proteinExistence type="predicted"/>
<reference evidence="1" key="1">
    <citation type="journal article" date="2015" name="Genom Data">
        <title>Draft genome sequences of Phytophthora kernoviae and Phytophthora ramorum lineage EU2 from Scotland.</title>
        <authorList>
            <person name="Sambles C."/>
            <person name="Schlenzig A."/>
            <person name="O'Neill P."/>
            <person name="Grant M."/>
            <person name="Studholme D.J."/>
        </authorList>
    </citation>
    <scope>NUCLEOTIDE SEQUENCE</scope>
    <source>
        <strain evidence="1">00238/432</strain>
    </source>
</reference>
<dbReference type="AlphaFoldDB" id="A0A8J4STF0"/>
<dbReference type="Pfam" id="PF19635">
    <property type="entry name" value="DUF6138"/>
    <property type="match status" value="3"/>
</dbReference>
<protein>
    <submittedName>
        <fullName evidence="1">Uncharacterized protein</fullName>
    </submittedName>
</protein>
<name>A0A8J4STF0_9STRA</name>
<dbReference type="InterPro" id="IPR016187">
    <property type="entry name" value="CTDL_fold"/>
</dbReference>
<accession>A0A8J4STF0</accession>
<sequence>MEEMIAVIHEWFEEQMKRNDLEKAVKRTTLQMGIFNDILLDYRPGRTTVDSVDLGLDEGFKSKKTGPFTEEQPSAYSANVYTLKPGASLEEDDAHSEHEKQAAQPIDLLLYAAVMVLRYEPSYSKPKGLTFLELAKQLGSSCAVRMMTEGSGTYAKEDIHVKNELVEFTANDVFSMITINIRKEEAAAYEQAIAFIIRLLKQGFPKSYKIKLKSSVKQYLPIKGLAKSDTHRFFANALAYPELAPFLEEYAREAIEEFEFYEDTEVACLRRSTDYLKLKIQPELENEEKLEPLVKQLRKLEPYEVERALYPIWGKVEKLATLARKADGRRKELLRMSPVREVHIAPMLVECSNHSLGWIEVTEAEAVAQENVCFAEELEKFKLSDLNQYELHQEFRLVRQGEAVQIFLFNEDLTLDYLIKKEEKSGFGLLTEDEWEYLYGGGCRTLFPWGDSFDYTMKLKHFGSLEGLEGIMDESAEPGPSLLEEDDRPYDLELPNFFGIQFAGDPYNYEFTLDASGNMMPKGGDGGAMICGGMGPLAGFLPAAAVYYRDGNAGELDWEEMIDFMNYRRVIRLADLEV</sequence>
<evidence type="ECO:0000313" key="1">
    <source>
        <dbReference type="EMBL" id="KAF4325002.1"/>
    </source>
</evidence>
<gene>
    <name evidence="1" type="ORF">G195_001680</name>
</gene>
<dbReference type="InterPro" id="IPR046136">
    <property type="entry name" value="DUF6138"/>
</dbReference>
<comment type="caution">
    <text evidence="1">The sequence shown here is derived from an EMBL/GenBank/DDBJ whole genome shotgun (WGS) entry which is preliminary data.</text>
</comment>
<organism evidence="1 2">
    <name type="scientific">Phytophthora kernoviae 00238/432</name>
    <dbReference type="NCBI Taxonomy" id="1284355"/>
    <lineage>
        <taxon>Eukaryota</taxon>
        <taxon>Sar</taxon>
        <taxon>Stramenopiles</taxon>
        <taxon>Oomycota</taxon>
        <taxon>Peronosporomycetes</taxon>
        <taxon>Peronosporales</taxon>
        <taxon>Peronosporaceae</taxon>
        <taxon>Phytophthora</taxon>
    </lineage>
</organism>